<reference evidence="1" key="1">
    <citation type="journal article" date="2015" name="Nature">
        <title>Complex archaea that bridge the gap between prokaryotes and eukaryotes.</title>
        <authorList>
            <person name="Spang A."/>
            <person name="Saw J.H."/>
            <person name="Jorgensen S.L."/>
            <person name="Zaremba-Niedzwiedzka K."/>
            <person name="Martijn J."/>
            <person name="Lind A.E."/>
            <person name="van Eijk R."/>
            <person name="Schleper C."/>
            <person name="Guy L."/>
            <person name="Ettema T.J."/>
        </authorList>
    </citation>
    <scope>NUCLEOTIDE SEQUENCE</scope>
</reference>
<organism evidence="1">
    <name type="scientific">marine sediment metagenome</name>
    <dbReference type="NCBI Taxonomy" id="412755"/>
    <lineage>
        <taxon>unclassified sequences</taxon>
        <taxon>metagenomes</taxon>
        <taxon>ecological metagenomes</taxon>
    </lineage>
</organism>
<accession>A0A0F9BTI5</accession>
<comment type="caution">
    <text evidence="1">The sequence shown here is derived from an EMBL/GenBank/DDBJ whole genome shotgun (WGS) entry which is preliminary data.</text>
</comment>
<sequence>MGTGKQFGTLTCSFFVVPGNTFLFEAGLPYLPVEGMFVEYSDVETGTMAKYRVADTILEVEEVGAIPPTPGPPPLPGQP</sequence>
<name>A0A0F9BTI5_9ZZZZ</name>
<dbReference type="EMBL" id="LAZR01036282">
    <property type="protein sequence ID" value="KKL25264.1"/>
    <property type="molecule type" value="Genomic_DNA"/>
</dbReference>
<proteinExistence type="predicted"/>
<protein>
    <submittedName>
        <fullName evidence="1">Uncharacterized protein</fullName>
    </submittedName>
</protein>
<dbReference type="AlphaFoldDB" id="A0A0F9BTI5"/>
<gene>
    <name evidence="1" type="ORF">LCGC14_2407080</name>
</gene>
<feature type="non-terminal residue" evidence="1">
    <location>
        <position position="79"/>
    </location>
</feature>
<evidence type="ECO:0000313" key="1">
    <source>
        <dbReference type="EMBL" id="KKL25264.1"/>
    </source>
</evidence>